<keyword evidence="2 5" id="KW-0812">Transmembrane</keyword>
<feature type="transmembrane region" description="Helical" evidence="5">
    <location>
        <begin position="21"/>
        <end position="46"/>
    </location>
</feature>
<gene>
    <name evidence="6" type="ORF">TGEB3V08_LOCUS9868</name>
</gene>
<evidence type="ECO:0000256" key="5">
    <source>
        <dbReference type="SAM" id="Phobius"/>
    </source>
</evidence>
<evidence type="ECO:0000313" key="6">
    <source>
        <dbReference type="EMBL" id="CAD7606448.1"/>
    </source>
</evidence>
<name>A0A7R9K742_TIMGE</name>
<sequence length="112" mass="12352">MALPNRKNRDSDCCSVNFLKYVLQIFNVVFLLAGGCVLGVGIWTLASKHWHISLLSTVTYSVAAGVLVFAGCLALIGAVTGCLSVWRENRCLLLVGWTGRFHAVRDYKNDYL</sequence>
<evidence type="ECO:0000256" key="3">
    <source>
        <dbReference type="ARBA" id="ARBA00022989"/>
    </source>
</evidence>
<dbReference type="InterPro" id="IPR018499">
    <property type="entry name" value="Tetraspanin/Peripherin"/>
</dbReference>
<proteinExistence type="predicted"/>
<feature type="transmembrane region" description="Helical" evidence="5">
    <location>
        <begin position="58"/>
        <end position="86"/>
    </location>
</feature>
<dbReference type="Pfam" id="PF00335">
    <property type="entry name" value="Tetraspanin"/>
    <property type="match status" value="1"/>
</dbReference>
<dbReference type="AlphaFoldDB" id="A0A7R9K742"/>
<comment type="subcellular location">
    <subcellularLocation>
        <location evidence="1">Membrane</location>
        <topology evidence="1">Multi-pass membrane protein</topology>
    </subcellularLocation>
</comment>
<accession>A0A7R9K742</accession>
<evidence type="ECO:0000256" key="2">
    <source>
        <dbReference type="ARBA" id="ARBA00022692"/>
    </source>
</evidence>
<reference evidence="6" key="1">
    <citation type="submission" date="2020-11" db="EMBL/GenBank/DDBJ databases">
        <authorList>
            <person name="Tran Van P."/>
        </authorList>
    </citation>
    <scope>NUCLEOTIDE SEQUENCE</scope>
</reference>
<dbReference type="EMBL" id="OE844927">
    <property type="protein sequence ID" value="CAD7606448.1"/>
    <property type="molecule type" value="Genomic_DNA"/>
</dbReference>
<dbReference type="GO" id="GO:0016020">
    <property type="term" value="C:membrane"/>
    <property type="evidence" value="ECO:0007669"/>
    <property type="project" value="UniProtKB-SubCell"/>
</dbReference>
<protein>
    <recommendedName>
        <fullName evidence="7">Tetraspanin</fullName>
    </recommendedName>
</protein>
<organism evidence="6">
    <name type="scientific">Timema genevievae</name>
    <name type="common">Walking stick</name>
    <dbReference type="NCBI Taxonomy" id="629358"/>
    <lineage>
        <taxon>Eukaryota</taxon>
        <taxon>Metazoa</taxon>
        <taxon>Ecdysozoa</taxon>
        <taxon>Arthropoda</taxon>
        <taxon>Hexapoda</taxon>
        <taxon>Insecta</taxon>
        <taxon>Pterygota</taxon>
        <taxon>Neoptera</taxon>
        <taxon>Polyneoptera</taxon>
        <taxon>Phasmatodea</taxon>
        <taxon>Timematodea</taxon>
        <taxon>Timematoidea</taxon>
        <taxon>Timematidae</taxon>
        <taxon>Timema</taxon>
    </lineage>
</organism>
<evidence type="ECO:0000256" key="4">
    <source>
        <dbReference type="ARBA" id="ARBA00023136"/>
    </source>
</evidence>
<evidence type="ECO:0008006" key="7">
    <source>
        <dbReference type="Google" id="ProtNLM"/>
    </source>
</evidence>
<evidence type="ECO:0000256" key="1">
    <source>
        <dbReference type="ARBA" id="ARBA00004141"/>
    </source>
</evidence>
<keyword evidence="3 5" id="KW-1133">Transmembrane helix</keyword>
<dbReference type="PRINTS" id="PR00259">
    <property type="entry name" value="TMFOUR"/>
</dbReference>
<keyword evidence="4 5" id="KW-0472">Membrane</keyword>